<keyword evidence="3" id="KW-1185">Reference proteome</keyword>
<evidence type="ECO:0000256" key="1">
    <source>
        <dbReference type="SAM" id="Phobius"/>
    </source>
</evidence>
<evidence type="ECO:0008006" key="4">
    <source>
        <dbReference type="Google" id="ProtNLM"/>
    </source>
</evidence>
<keyword evidence="1" id="KW-1133">Transmembrane helix</keyword>
<evidence type="ECO:0000313" key="3">
    <source>
        <dbReference type="Proteomes" id="UP000632138"/>
    </source>
</evidence>
<feature type="transmembrane region" description="Helical" evidence="1">
    <location>
        <begin position="6"/>
        <end position="25"/>
    </location>
</feature>
<feature type="transmembrane region" description="Helical" evidence="1">
    <location>
        <begin position="179"/>
        <end position="198"/>
    </location>
</feature>
<organism evidence="2 3">
    <name type="scientific">Paractinoplanes ovalisporus</name>
    <dbReference type="NCBI Taxonomy" id="2810368"/>
    <lineage>
        <taxon>Bacteria</taxon>
        <taxon>Bacillati</taxon>
        <taxon>Actinomycetota</taxon>
        <taxon>Actinomycetes</taxon>
        <taxon>Micromonosporales</taxon>
        <taxon>Micromonosporaceae</taxon>
        <taxon>Paractinoplanes</taxon>
    </lineage>
</organism>
<dbReference type="RefSeq" id="WP_203383137.1">
    <property type="nucleotide sequence ID" value="NZ_JAENHP010000028.1"/>
</dbReference>
<reference evidence="2 3" key="1">
    <citation type="submission" date="2021-01" db="EMBL/GenBank/DDBJ databases">
        <title>Actinoplanes sp. nov. LDG1-06 isolated from lichen.</title>
        <authorList>
            <person name="Saeng-In P."/>
            <person name="Phongsopitanun W."/>
            <person name="Kanchanasin P."/>
            <person name="Yuki M."/>
            <person name="Kudo T."/>
            <person name="Ohkuma M."/>
            <person name="Tanasupawat S."/>
        </authorList>
    </citation>
    <scope>NUCLEOTIDE SEQUENCE [LARGE SCALE GENOMIC DNA]</scope>
    <source>
        <strain evidence="2 3">LDG1-06</strain>
    </source>
</reference>
<comment type="caution">
    <text evidence="2">The sequence shown here is derived from an EMBL/GenBank/DDBJ whole genome shotgun (WGS) entry which is preliminary data.</text>
</comment>
<feature type="transmembrane region" description="Helical" evidence="1">
    <location>
        <begin position="106"/>
        <end position="124"/>
    </location>
</feature>
<keyword evidence="1" id="KW-0472">Membrane</keyword>
<feature type="transmembrane region" description="Helical" evidence="1">
    <location>
        <begin position="37"/>
        <end position="59"/>
    </location>
</feature>
<accession>A0ABS2AUD2</accession>
<sequence length="261" mass="27543">MAENYGQLSGVLAGFAFTALVLLLSRDRERRHAVRGGVPLLLFVAFLTLIINTVMYSVLAGDSAQPRAASAQVINGLSFGLSIAVLLQGITLLIQEAGHDRATIGVARFSTVALLPCLGLYFVLTGLTDIERARAQLDGTCVPVAASTEGLVLCAGALVIPALSLHPGAQNVPPLVRRFSRTAAPPTVLVLTVAAAIAGSDISNRSPEFVFSATTSAWFQRGAFAILVVLGLMLSFGGLEQARTASHRARLIWRETPAKKR</sequence>
<feature type="transmembrane region" description="Helical" evidence="1">
    <location>
        <begin position="218"/>
        <end position="239"/>
    </location>
</feature>
<feature type="transmembrane region" description="Helical" evidence="1">
    <location>
        <begin position="144"/>
        <end position="167"/>
    </location>
</feature>
<protein>
    <recommendedName>
        <fullName evidence="4">Integral membrane protein</fullName>
    </recommendedName>
</protein>
<keyword evidence="1" id="KW-0812">Transmembrane</keyword>
<dbReference type="Proteomes" id="UP000632138">
    <property type="component" value="Unassembled WGS sequence"/>
</dbReference>
<feature type="transmembrane region" description="Helical" evidence="1">
    <location>
        <begin position="71"/>
        <end position="94"/>
    </location>
</feature>
<dbReference type="EMBL" id="JAENHP010000028">
    <property type="protein sequence ID" value="MBM2622789.1"/>
    <property type="molecule type" value="Genomic_DNA"/>
</dbReference>
<name>A0ABS2AUD2_9ACTN</name>
<proteinExistence type="predicted"/>
<gene>
    <name evidence="2" type="ORF">JIG36_45545</name>
</gene>
<evidence type="ECO:0000313" key="2">
    <source>
        <dbReference type="EMBL" id="MBM2622789.1"/>
    </source>
</evidence>